<dbReference type="EMBL" id="CP001616">
    <property type="protein sequence ID" value="ACQ93125.1"/>
    <property type="molecule type" value="Genomic_DNA"/>
</dbReference>
<dbReference type="InterPro" id="IPR021268">
    <property type="entry name" value="DUF2845"/>
</dbReference>
<sequence length="101" mass="10777">MNLKLLAIAALLISGTASADSTLRCGNSLITVGDTKFELIMKCGEPIGAKNKEIIVVNEYGMRMAVIKEELIIDMGNDRLIGLVSVVDGVITSIEDGPRNN</sequence>
<name>C4LEV8_TOLAT</name>
<dbReference type="HOGENOM" id="CLU_160686_1_1_6"/>
<keyword evidence="1" id="KW-0732">Signal</keyword>
<reference evidence="3" key="1">
    <citation type="submission" date="2009-05" db="EMBL/GenBank/DDBJ databases">
        <title>Complete sequence of Tolumonas auensis DSM 9187.</title>
        <authorList>
            <consortium name="US DOE Joint Genome Institute"/>
            <person name="Lucas S."/>
            <person name="Copeland A."/>
            <person name="Lapidus A."/>
            <person name="Glavina del Rio T."/>
            <person name="Tice H."/>
            <person name="Bruce D."/>
            <person name="Goodwin L."/>
            <person name="Pitluck S."/>
            <person name="Chertkov O."/>
            <person name="Brettin T."/>
            <person name="Detter J.C."/>
            <person name="Han C."/>
            <person name="Larimer F."/>
            <person name="Land M."/>
            <person name="Hauser L."/>
            <person name="Kyrpides N."/>
            <person name="Mikhailova N."/>
            <person name="Spring S."/>
            <person name="Beller H."/>
        </authorList>
    </citation>
    <scope>NUCLEOTIDE SEQUENCE [LARGE SCALE GENOMIC DNA]</scope>
    <source>
        <strain evidence="3">DSM 9187 / TA4</strain>
    </source>
</reference>
<dbReference type="AlphaFoldDB" id="C4LEV8"/>
<keyword evidence="3" id="KW-1185">Reference proteome</keyword>
<evidence type="ECO:0000313" key="3">
    <source>
        <dbReference type="Proteomes" id="UP000009073"/>
    </source>
</evidence>
<dbReference type="Proteomes" id="UP000009073">
    <property type="component" value="Chromosome"/>
</dbReference>
<dbReference type="OrthoDB" id="8906462at2"/>
<accession>C4LEV8</accession>
<protein>
    <recommendedName>
        <fullName evidence="4">DUF2845 domain-containing protein</fullName>
    </recommendedName>
</protein>
<feature type="signal peptide" evidence="1">
    <location>
        <begin position="1"/>
        <end position="19"/>
    </location>
</feature>
<organism evidence="2 3">
    <name type="scientific">Tolumonas auensis (strain DSM 9187 / NBRC 110442 / TA 4)</name>
    <dbReference type="NCBI Taxonomy" id="595494"/>
    <lineage>
        <taxon>Bacteria</taxon>
        <taxon>Pseudomonadati</taxon>
        <taxon>Pseudomonadota</taxon>
        <taxon>Gammaproteobacteria</taxon>
        <taxon>Aeromonadales</taxon>
        <taxon>Aeromonadaceae</taxon>
        <taxon>Tolumonas</taxon>
    </lineage>
</organism>
<evidence type="ECO:0000313" key="2">
    <source>
        <dbReference type="EMBL" id="ACQ93125.1"/>
    </source>
</evidence>
<reference evidence="2 3" key="2">
    <citation type="journal article" date="2011" name="Stand. Genomic Sci.">
        <title>Complete genome sequence of Tolumonas auensis type strain (TA 4).</title>
        <authorList>
            <person name="Chertkov O."/>
            <person name="Copeland A."/>
            <person name="Lucas S."/>
            <person name="Lapidus A."/>
            <person name="Berry K.W."/>
            <person name="Detter J.C."/>
            <person name="Del Rio T.G."/>
            <person name="Hammon N."/>
            <person name="Dalin E."/>
            <person name="Tice H."/>
            <person name="Pitluck S."/>
            <person name="Richardson P."/>
            <person name="Bruce D."/>
            <person name="Goodwin L."/>
            <person name="Han C."/>
            <person name="Tapia R."/>
            <person name="Saunders E."/>
            <person name="Schmutz J."/>
            <person name="Brettin T."/>
            <person name="Larimer F."/>
            <person name="Land M."/>
            <person name="Hauser L."/>
            <person name="Spring S."/>
            <person name="Rohde M."/>
            <person name="Kyrpides N.C."/>
            <person name="Ivanova N."/>
            <person name="Goker M."/>
            <person name="Beller H.R."/>
            <person name="Klenk H.P."/>
            <person name="Woyke T."/>
        </authorList>
    </citation>
    <scope>NUCLEOTIDE SEQUENCE [LARGE SCALE GENOMIC DNA]</scope>
    <source>
        <strain evidence="3">DSM 9187 / TA4</strain>
    </source>
</reference>
<proteinExistence type="predicted"/>
<gene>
    <name evidence="2" type="ordered locus">Tola_1514</name>
</gene>
<dbReference type="Pfam" id="PF11006">
    <property type="entry name" value="DUF2845"/>
    <property type="match status" value="1"/>
</dbReference>
<evidence type="ECO:0000256" key="1">
    <source>
        <dbReference type="SAM" id="SignalP"/>
    </source>
</evidence>
<dbReference type="KEGG" id="tau:Tola_1514"/>
<evidence type="ECO:0008006" key="4">
    <source>
        <dbReference type="Google" id="ProtNLM"/>
    </source>
</evidence>
<feature type="chain" id="PRO_5002939156" description="DUF2845 domain-containing protein" evidence="1">
    <location>
        <begin position="20"/>
        <end position="101"/>
    </location>
</feature>
<dbReference type="RefSeq" id="WP_015878597.1">
    <property type="nucleotide sequence ID" value="NC_012691.1"/>
</dbReference>